<organism evidence="1">
    <name type="scientific">mine drainage metagenome</name>
    <dbReference type="NCBI Taxonomy" id="410659"/>
    <lineage>
        <taxon>unclassified sequences</taxon>
        <taxon>metagenomes</taxon>
        <taxon>ecological metagenomes</taxon>
    </lineage>
</organism>
<name>A0A1J5PAJ5_9ZZZZ</name>
<dbReference type="EMBL" id="MLJW01007802">
    <property type="protein sequence ID" value="OIQ64831.1"/>
    <property type="molecule type" value="Genomic_DNA"/>
</dbReference>
<dbReference type="AlphaFoldDB" id="A0A1J5PAJ5"/>
<sequence length="198" mass="21960">MAVLAEHCDQSGRERDKTTAAKTRLIGLAVLEHLRVETQARIDEKHAFVDQTHLYRHGHSTQHGLRRRGGIGRNAVRPGEVVEGAMRQHAHGAALQVRRLRHRIDRAIAAHGNNRSTPGASRRSGLLCGSCKLVGPSEQQLTGSPIRLQRLFDHLTCRISIVATRGSIDDEQQPRRGVNFRNARRLGYQAGQRGGGWS</sequence>
<proteinExistence type="predicted"/>
<evidence type="ECO:0000313" key="1">
    <source>
        <dbReference type="EMBL" id="OIQ64831.1"/>
    </source>
</evidence>
<reference evidence="1" key="1">
    <citation type="submission" date="2016-10" db="EMBL/GenBank/DDBJ databases">
        <title>Sequence of Gallionella enrichment culture.</title>
        <authorList>
            <person name="Poehlein A."/>
            <person name="Muehling M."/>
            <person name="Daniel R."/>
        </authorList>
    </citation>
    <scope>NUCLEOTIDE SEQUENCE</scope>
</reference>
<accession>A0A1J5PAJ5</accession>
<comment type="caution">
    <text evidence="1">The sequence shown here is derived from an EMBL/GenBank/DDBJ whole genome shotgun (WGS) entry which is preliminary data.</text>
</comment>
<protein>
    <submittedName>
        <fullName evidence="1">Uncharacterized protein</fullName>
    </submittedName>
</protein>
<gene>
    <name evidence="1" type="ORF">GALL_536170</name>
</gene>